<protein>
    <recommendedName>
        <fullName evidence="3">DUF5625 domain-containing protein</fullName>
    </recommendedName>
</protein>
<accession>A0A077N223</accession>
<dbReference type="Proteomes" id="UP000028511">
    <property type="component" value="Unassembled WGS sequence"/>
</dbReference>
<organism evidence="1 2">
    <name type="scientific">Xenorhabdus bovienii str. puntauvense</name>
    <dbReference type="NCBI Taxonomy" id="1398201"/>
    <lineage>
        <taxon>Bacteria</taxon>
        <taxon>Pseudomonadati</taxon>
        <taxon>Pseudomonadota</taxon>
        <taxon>Gammaproteobacteria</taxon>
        <taxon>Enterobacterales</taxon>
        <taxon>Morganellaceae</taxon>
        <taxon>Xenorhabdus</taxon>
    </lineage>
</organism>
<dbReference type="RefSeq" id="WP_038216133.1">
    <property type="nucleotide sequence ID" value="NZ_CAWLWN010000177.1"/>
</dbReference>
<dbReference type="AlphaFoldDB" id="A0A077N223"/>
<name>A0A077N223_XENBV</name>
<evidence type="ECO:0000313" key="2">
    <source>
        <dbReference type="Proteomes" id="UP000028511"/>
    </source>
</evidence>
<sequence length="205" mass="23734">MVKKIMLLVFAAFLGAGIVMLVQWMRPPTEDPYFFLNPKATMIGDDYHSIETPIKLYKKGEKIDLVFWNVPQPTPKLLYLFPANTPSPQIMLKINERDGANLGFYVNNIFKGEGPIPKLKGDPVLDVKIYKINDNLAEELVYEKKFTKIIGSYGSREGILFTLVEFGYPYKYGQYRLQVEVLANWPELKMDDLNYSLYIRQYSIK</sequence>
<dbReference type="HOGENOM" id="CLU_1342202_0_0_6"/>
<evidence type="ECO:0008006" key="3">
    <source>
        <dbReference type="Google" id="ProtNLM"/>
    </source>
</evidence>
<reference evidence="1" key="1">
    <citation type="submission" date="2013-07" db="EMBL/GenBank/DDBJ databases">
        <title>Sub-species coevolution in mutualistic symbiosis.</title>
        <authorList>
            <person name="Murfin K."/>
            <person name="Klassen J."/>
            <person name="Lee M."/>
            <person name="Forst S."/>
            <person name="Stock P."/>
            <person name="Goodrich-Blair H."/>
        </authorList>
    </citation>
    <scope>NUCLEOTIDE SEQUENCE [LARGE SCALE GENOMIC DNA]</scope>
    <source>
        <strain evidence="1">Puntauvense</strain>
    </source>
</reference>
<proteinExistence type="predicted"/>
<gene>
    <name evidence="1" type="ORF">XBP1_1950003</name>
</gene>
<comment type="caution">
    <text evidence="1">The sequence shown here is derived from an EMBL/GenBank/DDBJ whole genome shotgun (WGS) entry which is preliminary data.</text>
</comment>
<dbReference type="EMBL" id="CBSW010000107">
    <property type="protein sequence ID" value="CDG96161.1"/>
    <property type="molecule type" value="Genomic_DNA"/>
</dbReference>
<evidence type="ECO:0000313" key="1">
    <source>
        <dbReference type="EMBL" id="CDG96161.1"/>
    </source>
</evidence>